<dbReference type="Proteomes" id="UP000670152">
    <property type="component" value="Unassembled WGS sequence"/>
</dbReference>
<keyword evidence="9 11" id="KW-0472">Membrane</keyword>
<keyword evidence="7" id="KW-0256">Endoplasmic reticulum</keyword>
<evidence type="ECO:0000256" key="4">
    <source>
        <dbReference type="ARBA" id="ARBA00022502"/>
    </source>
</evidence>
<dbReference type="Gene3D" id="3.40.720.10">
    <property type="entry name" value="Alkaline Phosphatase, subunit A"/>
    <property type="match status" value="1"/>
</dbReference>
<dbReference type="GO" id="GO:0006506">
    <property type="term" value="P:GPI anchor biosynthetic process"/>
    <property type="evidence" value="ECO:0007669"/>
    <property type="project" value="UniProtKB-UniPathway"/>
</dbReference>
<feature type="transmembrane region" description="Helical" evidence="11">
    <location>
        <begin position="708"/>
        <end position="730"/>
    </location>
</feature>
<feature type="compositionally biased region" description="Polar residues" evidence="10">
    <location>
        <begin position="415"/>
        <end position="426"/>
    </location>
</feature>
<dbReference type="Pfam" id="PF16012">
    <property type="entry name" value="DUF4780"/>
    <property type="match status" value="1"/>
</dbReference>
<dbReference type="CDD" id="cd16024">
    <property type="entry name" value="GPI_EPT_2"/>
    <property type="match status" value="1"/>
</dbReference>
<dbReference type="Pfam" id="PF01663">
    <property type="entry name" value="Phosphodiest"/>
    <property type="match status" value="1"/>
</dbReference>
<evidence type="ECO:0000256" key="2">
    <source>
        <dbReference type="ARBA" id="ARBA00004687"/>
    </source>
</evidence>
<organism evidence="13 14">
    <name type="scientific">Acromyrmex heyeri</name>
    <dbReference type="NCBI Taxonomy" id="230685"/>
    <lineage>
        <taxon>Eukaryota</taxon>
        <taxon>Metazoa</taxon>
        <taxon>Ecdysozoa</taxon>
        <taxon>Arthropoda</taxon>
        <taxon>Hexapoda</taxon>
        <taxon>Insecta</taxon>
        <taxon>Pterygota</taxon>
        <taxon>Neoptera</taxon>
        <taxon>Endopterygota</taxon>
        <taxon>Hymenoptera</taxon>
        <taxon>Apocrita</taxon>
        <taxon>Aculeata</taxon>
        <taxon>Formicoidea</taxon>
        <taxon>Formicidae</taxon>
        <taxon>Myrmicinae</taxon>
        <taxon>Acromyrmex</taxon>
    </lineage>
</organism>
<dbReference type="SUPFAM" id="SSF53649">
    <property type="entry name" value="Alkaline phosphatase-like"/>
    <property type="match status" value="1"/>
</dbReference>
<keyword evidence="8 11" id="KW-1133">Transmembrane helix</keyword>
<dbReference type="GO" id="GO:0005789">
    <property type="term" value="C:endoplasmic reticulum membrane"/>
    <property type="evidence" value="ECO:0007669"/>
    <property type="project" value="UniProtKB-SubCell"/>
</dbReference>
<comment type="subcellular location">
    <subcellularLocation>
        <location evidence="1">Endoplasmic reticulum membrane</location>
        <topology evidence="1">Multi-pass membrane protein</topology>
    </subcellularLocation>
</comment>
<dbReference type="InterPro" id="IPR017850">
    <property type="entry name" value="Alkaline_phosphatase_core_sf"/>
</dbReference>
<evidence type="ECO:0000256" key="9">
    <source>
        <dbReference type="ARBA" id="ARBA00023136"/>
    </source>
</evidence>
<dbReference type="GO" id="GO:0051267">
    <property type="term" value="F:CP2 mannose-ethanolamine phosphotransferase activity"/>
    <property type="evidence" value="ECO:0007669"/>
    <property type="project" value="TreeGrafter"/>
</dbReference>
<name>A0A836FBY5_9HYME</name>
<feature type="transmembrane region" description="Helical" evidence="11">
    <location>
        <begin position="806"/>
        <end position="824"/>
    </location>
</feature>
<comment type="similarity">
    <text evidence="3">Belongs to the PIGG/PIGN/PIGO family. PIGG subfamily.</text>
</comment>
<evidence type="ECO:0000259" key="12">
    <source>
        <dbReference type="Pfam" id="PF16012"/>
    </source>
</evidence>
<sequence length="1081" mass="124356">MERCALRERDYYDFRKVSKDNLLLFYILLIALIFIALFLCGFLFNSTHYEHKSASNSNIPEYIGNLRIKTDLLYKPLIKRLIFMVIDGLRWDFIAGPIGKTAMPLTSDILTNDHGCLIQAKLQAPTVTMPRIKAMMTGTVPNFVDVILNFGSKPLHRDNLLSQAKAHGYKLIFYGDETWLSLFPNIFDRHDGTTSFFVTDFTEVDNNVTRHIQDELSNDDWDVMILHYLGLDHIGHVEGPFGPSIKPKLQEMDKIVAQIAQKVQDWNGDGEPTLFIVCGDHGIKDSGGHGGSTPEETTVPIITVGGTMCVYEDTELKIPIKVQQLDIAVTLSAALGLPIPSTSLGSVFLDYIYNLQDDKRLFLLNYNSRQLFDHFQKFTNETEQINMKMKIEDPQNSCIPVTQFSAYNNTVFTTNQPNAAVPRSNTSSRSRKKRKKRNYYLRNFAFNFSASSTVPQATTSTFTNVNRPQSFTSFVSNNEITKKQKISDNRIEIINHNLSRAIVSTNNIPSTMPQASTSISVKRPQNFIDSSVLNNEITKKQKTFDKRIDVINHHLIRAIVSTNNMPLGLEHLTLFRGAMSKEIDKIVDGFIPKFHDSYIKFGAIVIKCVDQSSLYWLSTQIDTISPWPEAKLKMIIYNELQKYFRASIIRQIQYFLDIYQKYLNITDLHLDWLNSNETQRDRNDIENIALSYHAILDAMKEELVTSHLVIYDFSLIVIVLFVIDYIMYILPYISRVSQTEIDTLITCTFSNIKFREYLLILDKYKKCNHSFINLTLYKFIKNRIIKFKSDLNSTVYNSNIVGSTEYYIEHCVMLLLLFLGHIFLRKLNSTGNKWAHLPDIAQWLKEDDNKIGMTLLLLTAFALLIRIAYKSEEKEYKQQSLFQNIAIAVCIYLRHMSNGAVVKIPLYSSSGIYEVQIFWGIIVISLLNYGYRVIRKIKHDTYNFMSIMVFFIINMWVRISAMLHQPYNVILLPMQIIVSSIINTVLRENDSLDRGVFLHYWLGNVFYFYQGNSNSLGSVNIAAGYVGLQSYMPFVTAVYLIINTYSAPILAYFLLIYYWEMTPQSLRRLYIQINVTSRGGS</sequence>
<evidence type="ECO:0000313" key="13">
    <source>
        <dbReference type="EMBL" id="KAG5344465.1"/>
    </source>
</evidence>
<evidence type="ECO:0000256" key="6">
    <source>
        <dbReference type="ARBA" id="ARBA00022692"/>
    </source>
</evidence>
<reference evidence="13 14" key="1">
    <citation type="submission" date="2020-02" db="EMBL/GenBank/DDBJ databases">
        <title>Relaxed selection underlies rapid genomic changes in the transitions from sociality to social parasitism in ants.</title>
        <authorList>
            <person name="Bi X."/>
        </authorList>
    </citation>
    <scope>NUCLEOTIDE SEQUENCE [LARGE SCALE GENOMIC DNA]</scope>
    <source>
        <strain evidence="13">BGI-DK2014b</strain>
        <tissue evidence="13">Whole body</tissue>
    </source>
</reference>
<protein>
    <submittedName>
        <fullName evidence="13">PIGG transferase</fullName>
    </submittedName>
</protein>
<gene>
    <name evidence="13" type="primary">Pigg</name>
    <name evidence="13" type="ORF">G6Z77_0007837</name>
</gene>
<evidence type="ECO:0000313" key="14">
    <source>
        <dbReference type="Proteomes" id="UP000670152"/>
    </source>
</evidence>
<dbReference type="UniPathway" id="UPA00196"/>
<dbReference type="EMBL" id="JAANIB010001019">
    <property type="protein sequence ID" value="KAG5344465.1"/>
    <property type="molecule type" value="Genomic_DNA"/>
</dbReference>
<evidence type="ECO:0000256" key="3">
    <source>
        <dbReference type="ARBA" id="ARBA00005315"/>
    </source>
</evidence>
<comment type="caution">
    <text evidence="13">The sequence shown here is derived from an EMBL/GenBank/DDBJ whole genome shotgun (WGS) entry which is preliminary data.</text>
</comment>
<evidence type="ECO:0000256" key="11">
    <source>
        <dbReference type="SAM" id="Phobius"/>
    </source>
</evidence>
<dbReference type="PANTHER" id="PTHR23072:SF0">
    <property type="entry name" value="GPI ETHANOLAMINE PHOSPHATE TRANSFERASE 2"/>
    <property type="match status" value="1"/>
</dbReference>
<feature type="transmembrane region" description="Helical" evidence="11">
    <location>
        <begin position="1034"/>
        <end position="1059"/>
    </location>
</feature>
<feature type="transmembrane region" description="Helical" evidence="11">
    <location>
        <begin position="941"/>
        <end position="961"/>
    </location>
</feature>
<evidence type="ECO:0000256" key="1">
    <source>
        <dbReference type="ARBA" id="ARBA00004477"/>
    </source>
</evidence>
<feature type="region of interest" description="Disordered" evidence="10">
    <location>
        <begin position="415"/>
        <end position="434"/>
    </location>
</feature>
<evidence type="ECO:0000256" key="8">
    <source>
        <dbReference type="ARBA" id="ARBA00022989"/>
    </source>
</evidence>
<evidence type="ECO:0000256" key="10">
    <source>
        <dbReference type="SAM" id="MobiDB-lite"/>
    </source>
</evidence>
<feature type="transmembrane region" description="Helical" evidence="11">
    <location>
        <begin position="967"/>
        <end position="986"/>
    </location>
</feature>
<feature type="transmembrane region" description="Helical" evidence="11">
    <location>
        <begin position="881"/>
        <end position="897"/>
    </location>
</feature>
<keyword evidence="4" id="KW-0337">GPI-anchor biosynthesis</keyword>
<evidence type="ECO:0000256" key="5">
    <source>
        <dbReference type="ARBA" id="ARBA00022679"/>
    </source>
</evidence>
<dbReference type="PANTHER" id="PTHR23072">
    <property type="entry name" value="PHOSPHATIDYLINOSITOL GLYCAN-RELATED"/>
    <property type="match status" value="1"/>
</dbReference>
<dbReference type="InterPro" id="IPR039527">
    <property type="entry name" value="PIGG/GPI7"/>
</dbReference>
<dbReference type="InterPro" id="IPR037674">
    <property type="entry name" value="PIG-G_N"/>
</dbReference>
<dbReference type="InterPro" id="IPR031961">
    <property type="entry name" value="DUF4780"/>
</dbReference>
<keyword evidence="14" id="KW-1185">Reference proteome</keyword>
<feature type="transmembrane region" description="Helical" evidence="11">
    <location>
        <begin position="917"/>
        <end position="934"/>
    </location>
</feature>
<accession>A0A836FBY5</accession>
<feature type="non-terminal residue" evidence="13">
    <location>
        <position position="1"/>
    </location>
</feature>
<dbReference type="InterPro" id="IPR002591">
    <property type="entry name" value="Phosphodiest/P_Trfase"/>
</dbReference>
<dbReference type="OrthoDB" id="272139at2759"/>
<comment type="pathway">
    <text evidence="2">Glycolipid biosynthesis; glycosylphosphatidylinositol-anchor biosynthesis.</text>
</comment>
<feature type="transmembrane region" description="Helical" evidence="11">
    <location>
        <begin position="21"/>
        <end position="44"/>
    </location>
</feature>
<feature type="non-terminal residue" evidence="13">
    <location>
        <position position="1081"/>
    </location>
</feature>
<evidence type="ECO:0000256" key="7">
    <source>
        <dbReference type="ARBA" id="ARBA00022824"/>
    </source>
</evidence>
<keyword evidence="6 11" id="KW-0812">Transmembrane</keyword>
<dbReference type="AlphaFoldDB" id="A0A836FBY5"/>
<feature type="domain" description="DUF4780" evidence="12">
    <location>
        <begin position="564"/>
        <end position="646"/>
    </location>
</feature>
<feature type="transmembrane region" description="Helical" evidence="11">
    <location>
        <begin position="1006"/>
        <end position="1028"/>
    </location>
</feature>
<keyword evidence="5 13" id="KW-0808">Transferase</keyword>
<feature type="transmembrane region" description="Helical" evidence="11">
    <location>
        <begin position="851"/>
        <end position="869"/>
    </location>
</feature>
<proteinExistence type="inferred from homology"/>